<gene>
    <name evidence="1" type="ORF">FHS26_000955</name>
</gene>
<accession>A0A7W5FYK9</accession>
<name>A0A7W5FYK9_9HYPH</name>
<organism evidence="1 2">
    <name type="scientific">Rhizobium pisi</name>
    <dbReference type="NCBI Taxonomy" id="574561"/>
    <lineage>
        <taxon>Bacteria</taxon>
        <taxon>Pseudomonadati</taxon>
        <taxon>Pseudomonadota</taxon>
        <taxon>Alphaproteobacteria</taxon>
        <taxon>Hyphomicrobiales</taxon>
        <taxon>Rhizobiaceae</taxon>
        <taxon>Rhizobium/Agrobacterium group</taxon>
        <taxon>Rhizobium</taxon>
    </lineage>
</organism>
<dbReference type="Proteomes" id="UP000518315">
    <property type="component" value="Unassembled WGS sequence"/>
</dbReference>
<reference evidence="1 2" key="1">
    <citation type="submission" date="2020-08" db="EMBL/GenBank/DDBJ databases">
        <title>Genomic Encyclopedia of Type Strains, Phase III (KMG-III): the genomes of soil and plant-associated and newly described type strains.</title>
        <authorList>
            <person name="Whitman W."/>
        </authorList>
    </citation>
    <scope>NUCLEOTIDE SEQUENCE [LARGE SCALE GENOMIC DNA]</scope>
    <source>
        <strain evidence="1 2">CECT 4113</strain>
    </source>
</reference>
<proteinExistence type="predicted"/>
<evidence type="ECO:0000313" key="1">
    <source>
        <dbReference type="EMBL" id="MBB3133251.1"/>
    </source>
</evidence>
<sequence>MKATAIRSYRCVCSECDPLPPIEGLHPRTFEPADETPRKAKGLLGVIAERVMPSRRQD</sequence>
<comment type="caution">
    <text evidence="1">The sequence shown here is derived from an EMBL/GenBank/DDBJ whole genome shotgun (WGS) entry which is preliminary data.</text>
</comment>
<evidence type="ECO:0000313" key="2">
    <source>
        <dbReference type="Proteomes" id="UP000518315"/>
    </source>
</evidence>
<protein>
    <submittedName>
        <fullName evidence="1">Uncharacterized protein</fullName>
    </submittedName>
</protein>
<keyword evidence="2" id="KW-1185">Reference proteome</keyword>
<dbReference type="AlphaFoldDB" id="A0A7W5FYK9"/>
<dbReference type="EMBL" id="JACHXH010000003">
    <property type="protein sequence ID" value="MBB3133251.1"/>
    <property type="molecule type" value="Genomic_DNA"/>
</dbReference>